<sequence length="295" mass="32011">MGFGVAGLAGAGTGGYALAESFGSNITRYQMTPPGWPQDLPVRLLVLSDLHACDPWMTAERIAGMVEQVNTLQPDCVLLLGDYVAGHSIGRFSKPVPHREWANALAGLKAPMGVHAVLGNHDWWEDWDVVRRRRGPTKAGIALQEAGITVHENTCVRLNKNGRHFWLAGLGDQWAFPSHRDGRRHFEGTDDLPGTLAQVSDDAPIIMMVHEPDIFASMPARVSLTLAGHTHGGQVRLFGYAPVVPSRFGQRYLYGHIVEDNRHMIVSGGLGCSAVPVRLGAPPEIVQIDLGTAQL</sequence>
<dbReference type="PANTHER" id="PTHR31302">
    <property type="entry name" value="TRANSMEMBRANE PROTEIN WITH METALLOPHOSPHOESTERASE DOMAIN-RELATED"/>
    <property type="match status" value="1"/>
</dbReference>
<evidence type="ECO:0000259" key="3">
    <source>
        <dbReference type="Pfam" id="PF00149"/>
    </source>
</evidence>
<organism evidence="4 5">
    <name type="scientific">Hyphomicrobium sulfonivorans</name>
    <dbReference type="NCBI Taxonomy" id="121290"/>
    <lineage>
        <taxon>Bacteria</taxon>
        <taxon>Pseudomonadati</taxon>
        <taxon>Pseudomonadota</taxon>
        <taxon>Alphaproteobacteria</taxon>
        <taxon>Hyphomicrobiales</taxon>
        <taxon>Hyphomicrobiaceae</taxon>
        <taxon>Hyphomicrobium</taxon>
    </lineage>
</organism>
<dbReference type="SUPFAM" id="SSF56300">
    <property type="entry name" value="Metallo-dependent phosphatases"/>
    <property type="match status" value="1"/>
</dbReference>
<feature type="domain" description="Calcineurin-like phosphoesterase" evidence="3">
    <location>
        <begin position="43"/>
        <end position="232"/>
    </location>
</feature>
<dbReference type="CDD" id="cd07385">
    <property type="entry name" value="MPP_YkuE_C"/>
    <property type="match status" value="1"/>
</dbReference>
<dbReference type="Proteomes" id="UP000059074">
    <property type="component" value="Unassembled WGS sequence"/>
</dbReference>
<reference evidence="4 5" key="1">
    <citation type="submission" date="2015-10" db="EMBL/GenBank/DDBJ databases">
        <title>Transcriptomic analysis of a linuron degrading triple-species bacterial consortium.</title>
        <authorList>
            <person name="Albers P."/>
        </authorList>
    </citation>
    <scope>NUCLEOTIDE SEQUENCE [LARGE SCALE GENOMIC DNA]</scope>
    <source>
        <strain evidence="4 5">WDL6</strain>
    </source>
</reference>
<dbReference type="GO" id="GO:0009245">
    <property type="term" value="P:lipid A biosynthetic process"/>
    <property type="evidence" value="ECO:0007669"/>
    <property type="project" value="TreeGrafter"/>
</dbReference>
<dbReference type="InterPro" id="IPR004843">
    <property type="entry name" value="Calcineurin-like_PHP"/>
</dbReference>
<dbReference type="STRING" id="121290.APY04_1622"/>
<dbReference type="OrthoDB" id="9780884at2"/>
<dbReference type="InterPro" id="IPR051158">
    <property type="entry name" value="Metallophosphoesterase_sf"/>
</dbReference>
<dbReference type="EC" id="3.1.-.-" evidence="4"/>
<evidence type="ECO:0000313" key="5">
    <source>
        <dbReference type="Proteomes" id="UP000059074"/>
    </source>
</evidence>
<protein>
    <submittedName>
        <fullName evidence="4">Phosphoesterase</fullName>
        <ecNumber evidence="4">3.1.-.-</ecNumber>
    </submittedName>
</protein>
<keyword evidence="1" id="KW-0479">Metal-binding</keyword>
<name>A0A109BHZ7_HYPSL</name>
<dbReference type="AlphaFoldDB" id="A0A109BHZ7"/>
<dbReference type="GO" id="GO:0046872">
    <property type="term" value="F:metal ion binding"/>
    <property type="evidence" value="ECO:0007669"/>
    <property type="project" value="UniProtKB-KW"/>
</dbReference>
<evidence type="ECO:0000313" key="4">
    <source>
        <dbReference type="EMBL" id="KWT69191.1"/>
    </source>
</evidence>
<accession>A0A109BHZ7</accession>
<proteinExistence type="predicted"/>
<comment type="caution">
    <text evidence="4">The sequence shown here is derived from an EMBL/GenBank/DDBJ whole genome shotgun (WGS) entry which is preliminary data.</text>
</comment>
<dbReference type="Gene3D" id="3.60.21.10">
    <property type="match status" value="1"/>
</dbReference>
<evidence type="ECO:0000256" key="1">
    <source>
        <dbReference type="ARBA" id="ARBA00022723"/>
    </source>
</evidence>
<dbReference type="PATRIC" id="fig|121290.4.peg.112"/>
<keyword evidence="2 4" id="KW-0378">Hydrolase</keyword>
<dbReference type="Pfam" id="PF00149">
    <property type="entry name" value="Metallophos"/>
    <property type="match status" value="1"/>
</dbReference>
<dbReference type="EMBL" id="LMTR01000047">
    <property type="protein sequence ID" value="KWT69191.1"/>
    <property type="molecule type" value="Genomic_DNA"/>
</dbReference>
<dbReference type="InterPro" id="IPR029052">
    <property type="entry name" value="Metallo-depent_PP-like"/>
</dbReference>
<gene>
    <name evidence="4" type="ORF">APY04_1622</name>
</gene>
<keyword evidence="5" id="KW-1185">Reference proteome</keyword>
<dbReference type="GO" id="GO:0008758">
    <property type="term" value="F:UDP-2,3-diacylglucosamine hydrolase activity"/>
    <property type="evidence" value="ECO:0007669"/>
    <property type="project" value="TreeGrafter"/>
</dbReference>
<evidence type="ECO:0000256" key="2">
    <source>
        <dbReference type="ARBA" id="ARBA00022801"/>
    </source>
</evidence>
<dbReference type="PANTHER" id="PTHR31302:SF31">
    <property type="entry name" value="PHOSPHODIESTERASE YAEI"/>
    <property type="match status" value="1"/>
</dbReference>
<dbReference type="GO" id="GO:0016020">
    <property type="term" value="C:membrane"/>
    <property type="evidence" value="ECO:0007669"/>
    <property type="project" value="GOC"/>
</dbReference>